<gene>
    <name evidence="4" type="ORF">F4557_000126</name>
    <name evidence="3" type="ORF">GCM10009546_01060</name>
</gene>
<proteinExistence type="predicted"/>
<evidence type="ECO:0000259" key="2">
    <source>
        <dbReference type="Pfam" id="PF01979"/>
    </source>
</evidence>
<keyword evidence="1 4" id="KW-0378">Hydrolase</keyword>
<feature type="domain" description="Amidohydrolase-related" evidence="2">
    <location>
        <begin position="58"/>
        <end position="431"/>
    </location>
</feature>
<dbReference type="InterPro" id="IPR032466">
    <property type="entry name" value="Metal_Hydrolase"/>
</dbReference>
<dbReference type="SUPFAM" id="SSF51556">
    <property type="entry name" value="Metallo-dependent hydrolases"/>
    <property type="match status" value="1"/>
</dbReference>
<evidence type="ECO:0000313" key="3">
    <source>
        <dbReference type="EMBL" id="GAA0542787.1"/>
    </source>
</evidence>
<evidence type="ECO:0000313" key="6">
    <source>
        <dbReference type="Proteomes" id="UP001501427"/>
    </source>
</evidence>
<keyword evidence="6" id="KW-1185">Reference proteome</keyword>
<dbReference type="PANTHER" id="PTHR43794">
    <property type="entry name" value="AMINOHYDROLASE SSNA-RELATED"/>
    <property type="match status" value="1"/>
</dbReference>
<dbReference type="InterPro" id="IPR050287">
    <property type="entry name" value="MTA/SAH_deaminase"/>
</dbReference>
<evidence type="ECO:0000313" key="4">
    <source>
        <dbReference type="EMBL" id="MBB4771708.1"/>
    </source>
</evidence>
<evidence type="ECO:0000313" key="5">
    <source>
        <dbReference type="Proteomes" id="UP000549343"/>
    </source>
</evidence>
<dbReference type="InterPro" id="IPR006680">
    <property type="entry name" value="Amidohydro-rel"/>
</dbReference>
<dbReference type="PANTHER" id="PTHR43794:SF11">
    <property type="entry name" value="AMIDOHYDROLASE-RELATED DOMAIN-CONTAINING PROTEIN"/>
    <property type="match status" value="1"/>
</dbReference>
<reference evidence="3" key="3">
    <citation type="submission" date="2023-12" db="EMBL/GenBank/DDBJ databases">
        <authorList>
            <person name="Sun Q."/>
            <person name="Inoue M."/>
        </authorList>
    </citation>
    <scope>NUCLEOTIDE SEQUENCE</scope>
    <source>
        <strain evidence="3">JCM 10667</strain>
    </source>
</reference>
<dbReference type="Gene3D" id="3.20.20.140">
    <property type="entry name" value="Metal-dependent hydrolases"/>
    <property type="match status" value="1"/>
</dbReference>
<dbReference type="Proteomes" id="UP000549343">
    <property type="component" value="Unassembled WGS sequence"/>
</dbReference>
<dbReference type="SUPFAM" id="SSF51338">
    <property type="entry name" value="Composite domain of metallo-dependent hydrolases"/>
    <property type="match status" value="1"/>
</dbReference>
<sequence>MSTANGTKSGTLIRGGHVFDVASDFGVRDILVEDGVIVRVGHNLDAPGARIVDASGRIVIPGLVNAHTHSNQTIERGLCDDLPLDTWMVLASYGGAGARLSPRELYVSAMLGAIQMLRNGTTSVLDCARADHEWMGEGLDAITQAYADVGMRANVAAQYSDLDFFSSLPLDLVDGTEHLVRPPRAKPDEVLGEVLGYIDRWQDENPRITPMLGPSSLPRCSTDLFTTSADIARDRGLRLQTHLLSAKSQVYVAASRYGTSTVEFLERIGCLGPWASFAHAIWLDDDEIARFAASEAVAVHNPVSNLKLGAGVAPVPALLRAGAAVALGSDGASSNDSQNMWETLKMAALLPRAHEERASWPGALSVLDMCWDGGARAMGAPLGRIAPGHRADLVLLRTSEVFVAPKEQVAYQLAYADMNHAVDTVLVDGTPVVRDGKVLNIDTDAILAEAAELAARVWEGLPDRLTNYERTAPLLQRLEDEVRRRPWSRAAGR</sequence>
<dbReference type="EMBL" id="JACHMV010000001">
    <property type="protein sequence ID" value="MBB4771708.1"/>
    <property type="molecule type" value="Genomic_DNA"/>
</dbReference>
<dbReference type="Proteomes" id="UP001501427">
    <property type="component" value="Unassembled WGS sequence"/>
</dbReference>
<dbReference type="GO" id="GO:0016810">
    <property type="term" value="F:hydrolase activity, acting on carbon-nitrogen (but not peptide) bonds"/>
    <property type="evidence" value="ECO:0007669"/>
    <property type="project" value="InterPro"/>
</dbReference>
<evidence type="ECO:0000256" key="1">
    <source>
        <dbReference type="ARBA" id="ARBA00022801"/>
    </source>
</evidence>
<dbReference type="EMBL" id="BAAAHD010000001">
    <property type="protein sequence ID" value="GAA0542787.1"/>
    <property type="molecule type" value="Genomic_DNA"/>
</dbReference>
<dbReference type="CDD" id="cd01298">
    <property type="entry name" value="ATZ_TRZ_like"/>
    <property type="match status" value="1"/>
</dbReference>
<accession>A0A7W7I7P0</accession>
<dbReference type="AlphaFoldDB" id="A0A7W7I7P0"/>
<dbReference type="Pfam" id="PF01979">
    <property type="entry name" value="Amidohydro_1"/>
    <property type="match status" value="1"/>
</dbReference>
<comment type="caution">
    <text evidence="4">The sequence shown here is derived from an EMBL/GenBank/DDBJ whole genome shotgun (WGS) entry which is preliminary data.</text>
</comment>
<protein>
    <submittedName>
        <fullName evidence="3">Amidohydrolase family protein</fullName>
    </submittedName>
    <submittedName>
        <fullName evidence="4">Cytosine/adenosine deaminase-related metal-dependent hydrolase</fullName>
    </submittedName>
</protein>
<dbReference type="RefSeq" id="WP_184878414.1">
    <property type="nucleotide sequence ID" value="NZ_BAAAHD010000001.1"/>
</dbReference>
<dbReference type="InterPro" id="IPR011059">
    <property type="entry name" value="Metal-dep_hydrolase_composite"/>
</dbReference>
<dbReference type="Gene3D" id="2.30.40.10">
    <property type="entry name" value="Urease, subunit C, domain 1"/>
    <property type="match status" value="1"/>
</dbReference>
<name>A0A7W7I7P0_9ACTN</name>
<reference evidence="4 5" key="2">
    <citation type="submission" date="2020-08" db="EMBL/GenBank/DDBJ databases">
        <title>Sequencing the genomes of 1000 actinobacteria strains.</title>
        <authorList>
            <person name="Klenk H.-P."/>
        </authorList>
    </citation>
    <scope>NUCLEOTIDE SEQUENCE [LARGE SCALE GENOMIC DNA]</scope>
    <source>
        <strain evidence="4 5">DSM 44772</strain>
    </source>
</reference>
<organism evidence="4 5">
    <name type="scientific">Actinomadura livida</name>
    <dbReference type="NCBI Taxonomy" id="79909"/>
    <lineage>
        <taxon>Bacteria</taxon>
        <taxon>Bacillati</taxon>
        <taxon>Actinomycetota</taxon>
        <taxon>Actinomycetes</taxon>
        <taxon>Streptosporangiales</taxon>
        <taxon>Thermomonosporaceae</taxon>
        <taxon>Actinomadura</taxon>
    </lineage>
</organism>
<reference evidence="3 6" key="1">
    <citation type="journal article" date="2019" name="Int. J. Syst. Evol. Microbiol.">
        <title>The Global Catalogue of Microorganisms (GCM) 10K type strain sequencing project: providing services to taxonomists for standard genome sequencing and annotation.</title>
        <authorList>
            <consortium name="The Broad Institute Genomics Platform"/>
            <consortium name="The Broad Institute Genome Sequencing Center for Infectious Disease"/>
            <person name="Wu L."/>
            <person name="Ma J."/>
        </authorList>
    </citation>
    <scope>NUCLEOTIDE SEQUENCE [LARGE SCALE GENOMIC DNA]</scope>
    <source>
        <strain evidence="3 6">JCM 10667</strain>
    </source>
</reference>